<keyword evidence="2" id="KW-1185">Reference proteome</keyword>
<accession>A0AAN6RND5</accession>
<gene>
    <name evidence="1" type="ORF">C8A05DRAFT_39985</name>
</gene>
<protein>
    <submittedName>
        <fullName evidence="1">Uncharacterized protein</fullName>
    </submittedName>
</protein>
<evidence type="ECO:0000313" key="1">
    <source>
        <dbReference type="EMBL" id="KAK3896478.1"/>
    </source>
</evidence>
<proteinExistence type="predicted"/>
<comment type="caution">
    <text evidence="1">The sequence shown here is derived from an EMBL/GenBank/DDBJ whole genome shotgun (WGS) entry which is preliminary data.</text>
</comment>
<sequence length="104" mass="12025">MSFIQDPRLRQRWNQLSYTTEAVTSDAAAGLWTFSHRYVTPCLSALCGAADACAGLCLCIGDREERARRARERDRGARRTTRTRAEYSFDFYDDWEEDLDFEGE</sequence>
<reference evidence="1" key="2">
    <citation type="submission" date="2023-05" db="EMBL/GenBank/DDBJ databases">
        <authorList>
            <consortium name="Lawrence Berkeley National Laboratory"/>
            <person name="Steindorff A."/>
            <person name="Hensen N."/>
            <person name="Bonometti L."/>
            <person name="Westerberg I."/>
            <person name="Brannstrom I.O."/>
            <person name="Guillou S."/>
            <person name="Cros-Aarteil S."/>
            <person name="Calhoun S."/>
            <person name="Haridas S."/>
            <person name="Kuo A."/>
            <person name="Mondo S."/>
            <person name="Pangilinan J."/>
            <person name="Riley R."/>
            <person name="Labutti K."/>
            <person name="Andreopoulos B."/>
            <person name="Lipzen A."/>
            <person name="Chen C."/>
            <person name="Yanf M."/>
            <person name="Daum C."/>
            <person name="Ng V."/>
            <person name="Clum A."/>
            <person name="Ohm R."/>
            <person name="Martin F."/>
            <person name="Silar P."/>
            <person name="Natvig D."/>
            <person name="Lalanne C."/>
            <person name="Gautier V."/>
            <person name="Ament-Velasquez S.L."/>
            <person name="Kruys A."/>
            <person name="Hutchinson M.I."/>
            <person name="Powell A.J."/>
            <person name="Barry K."/>
            <person name="Miller A.N."/>
            <person name="Grigoriev I.V."/>
            <person name="Debuchy R."/>
            <person name="Gladieux P."/>
            <person name="Thoren M.H."/>
            <person name="Johannesson H."/>
        </authorList>
    </citation>
    <scope>NUCLEOTIDE SEQUENCE</scope>
    <source>
        <strain evidence="1">CBS 103.79</strain>
    </source>
</reference>
<dbReference type="Proteomes" id="UP001303889">
    <property type="component" value="Unassembled WGS sequence"/>
</dbReference>
<feature type="non-terminal residue" evidence="1">
    <location>
        <position position="104"/>
    </location>
</feature>
<dbReference type="EMBL" id="MU856609">
    <property type="protein sequence ID" value="KAK3896478.1"/>
    <property type="molecule type" value="Genomic_DNA"/>
</dbReference>
<reference evidence="1" key="1">
    <citation type="journal article" date="2023" name="Mol. Phylogenet. Evol.">
        <title>Genome-scale phylogeny and comparative genomics of the fungal order Sordariales.</title>
        <authorList>
            <person name="Hensen N."/>
            <person name="Bonometti L."/>
            <person name="Westerberg I."/>
            <person name="Brannstrom I.O."/>
            <person name="Guillou S."/>
            <person name="Cros-Aarteil S."/>
            <person name="Calhoun S."/>
            <person name="Haridas S."/>
            <person name="Kuo A."/>
            <person name="Mondo S."/>
            <person name="Pangilinan J."/>
            <person name="Riley R."/>
            <person name="LaButti K."/>
            <person name="Andreopoulos B."/>
            <person name="Lipzen A."/>
            <person name="Chen C."/>
            <person name="Yan M."/>
            <person name="Daum C."/>
            <person name="Ng V."/>
            <person name="Clum A."/>
            <person name="Steindorff A."/>
            <person name="Ohm R.A."/>
            <person name="Martin F."/>
            <person name="Silar P."/>
            <person name="Natvig D.O."/>
            <person name="Lalanne C."/>
            <person name="Gautier V."/>
            <person name="Ament-Velasquez S.L."/>
            <person name="Kruys A."/>
            <person name="Hutchinson M.I."/>
            <person name="Powell A.J."/>
            <person name="Barry K."/>
            <person name="Miller A.N."/>
            <person name="Grigoriev I.V."/>
            <person name="Debuchy R."/>
            <person name="Gladieux P."/>
            <person name="Hiltunen Thoren M."/>
            <person name="Johannesson H."/>
        </authorList>
    </citation>
    <scope>NUCLEOTIDE SEQUENCE</scope>
    <source>
        <strain evidence="1">CBS 103.79</strain>
    </source>
</reference>
<organism evidence="1 2">
    <name type="scientific">Staphylotrichum tortipilum</name>
    <dbReference type="NCBI Taxonomy" id="2831512"/>
    <lineage>
        <taxon>Eukaryota</taxon>
        <taxon>Fungi</taxon>
        <taxon>Dikarya</taxon>
        <taxon>Ascomycota</taxon>
        <taxon>Pezizomycotina</taxon>
        <taxon>Sordariomycetes</taxon>
        <taxon>Sordariomycetidae</taxon>
        <taxon>Sordariales</taxon>
        <taxon>Chaetomiaceae</taxon>
        <taxon>Staphylotrichum</taxon>
    </lineage>
</organism>
<evidence type="ECO:0000313" key="2">
    <source>
        <dbReference type="Proteomes" id="UP001303889"/>
    </source>
</evidence>
<name>A0AAN6RND5_9PEZI</name>
<dbReference type="AlphaFoldDB" id="A0AAN6RND5"/>